<accession>A0A820QHS2</accession>
<sequence length="65" mass="7926">EMEEKNIFLEHELRSMTDSAKERIRHVSEDVYKRVAQTLNDEIKRLYTLIEEFDRPFTSERNQIP</sequence>
<evidence type="ECO:0000313" key="1">
    <source>
        <dbReference type="EMBL" id="CAF4419171.1"/>
    </source>
</evidence>
<evidence type="ECO:0000313" key="2">
    <source>
        <dbReference type="Proteomes" id="UP000663868"/>
    </source>
</evidence>
<organism evidence="1 2">
    <name type="scientific">Adineta steineri</name>
    <dbReference type="NCBI Taxonomy" id="433720"/>
    <lineage>
        <taxon>Eukaryota</taxon>
        <taxon>Metazoa</taxon>
        <taxon>Spiralia</taxon>
        <taxon>Gnathifera</taxon>
        <taxon>Rotifera</taxon>
        <taxon>Eurotatoria</taxon>
        <taxon>Bdelloidea</taxon>
        <taxon>Adinetida</taxon>
        <taxon>Adinetidae</taxon>
        <taxon>Adineta</taxon>
    </lineage>
</organism>
<comment type="caution">
    <text evidence="1">The sequence shown here is derived from an EMBL/GenBank/DDBJ whole genome shotgun (WGS) entry which is preliminary data.</text>
</comment>
<name>A0A820QHS2_9BILA</name>
<reference evidence="1" key="1">
    <citation type="submission" date="2021-02" db="EMBL/GenBank/DDBJ databases">
        <authorList>
            <person name="Nowell W R."/>
        </authorList>
    </citation>
    <scope>NUCLEOTIDE SEQUENCE</scope>
</reference>
<feature type="non-terminal residue" evidence="1">
    <location>
        <position position="65"/>
    </location>
</feature>
<feature type="non-terminal residue" evidence="1">
    <location>
        <position position="1"/>
    </location>
</feature>
<dbReference type="EMBL" id="CAJOBB010026893">
    <property type="protein sequence ID" value="CAF4419171.1"/>
    <property type="molecule type" value="Genomic_DNA"/>
</dbReference>
<gene>
    <name evidence="1" type="ORF">KXQ929_LOCUS52076</name>
</gene>
<proteinExistence type="predicted"/>
<protein>
    <submittedName>
        <fullName evidence="1">Uncharacterized protein</fullName>
    </submittedName>
</protein>
<dbReference type="AlphaFoldDB" id="A0A820QHS2"/>
<dbReference type="Proteomes" id="UP000663868">
    <property type="component" value="Unassembled WGS sequence"/>
</dbReference>